<organism evidence="1 2">
    <name type="scientific">Paractinoplanes atraurantiacus</name>
    <dbReference type="NCBI Taxonomy" id="1036182"/>
    <lineage>
        <taxon>Bacteria</taxon>
        <taxon>Bacillati</taxon>
        <taxon>Actinomycetota</taxon>
        <taxon>Actinomycetes</taxon>
        <taxon>Micromonosporales</taxon>
        <taxon>Micromonosporaceae</taxon>
        <taxon>Paractinoplanes</taxon>
    </lineage>
</organism>
<name>A0A285J390_9ACTN</name>
<protein>
    <submittedName>
        <fullName evidence="1">Uncharacterized protein</fullName>
    </submittedName>
</protein>
<gene>
    <name evidence="1" type="ORF">SAMN05421748_11597</name>
</gene>
<evidence type="ECO:0000313" key="1">
    <source>
        <dbReference type="EMBL" id="SNY54543.1"/>
    </source>
</evidence>
<reference evidence="1 2" key="1">
    <citation type="submission" date="2017-09" db="EMBL/GenBank/DDBJ databases">
        <authorList>
            <person name="Ehlers B."/>
            <person name="Leendertz F.H."/>
        </authorList>
    </citation>
    <scope>NUCLEOTIDE SEQUENCE [LARGE SCALE GENOMIC DNA]</scope>
    <source>
        <strain evidence="1 2">CGMCC 4.6857</strain>
    </source>
</reference>
<dbReference type="Proteomes" id="UP000219612">
    <property type="component" value="Unassembled WGS sequence"/>
</dbReference>
<proteinExistence type="predicted"/>
<evidence type="ECO:0000313" key="2">
    <source>
        <dbReference type="Proteomes" id="UP000219612"/>
    </source>
</evidence>
<dbReference type="AlphaFoldDB" id="A0A285J390"/>
<keyword evidence="2" id="KW-1185">Reference proteome</keyword>
<dbReference type="EMBL" id="OBDY01000015">
    <property type="protein sequence ID" value="SNY54543.1"/>
    <property type="molecule type" value="Genomic_DNA"/>
</dbReference>
<sequence length="350" mass="36155">MTRGGAALASRVLGTDEAPETALRRARLDGLGARVSAAGDERTVDVFLAHADSSAVLVLRRQYATEESGPALGRRRVAGVSVQALAGGAVITESASRSASRAVRLGTRRLSRTEAMTTRDSWQHLPRTLLVPDLAGLAVELDALPPRPIRARVEAELVRVVPIAEVRSVTYAPGAQRVDAEIADVNGVTARVSAVHAACAPGRLDAVVAALEGGARFVAGSVRRSGGTVVIDPIGFASDDGVVVPDLAAAGSATDPRDRPGELTDPLGRAVMDALGLLAEVAHRGLLHLPAPMTGRLRDAAKRLDAVGLRLAGAAINALAARLGPDPGDDAVEAWADAYLRLGLCAELLP</sequence>
<accession>A0A285J390</accession>